<keyword evidence="3 4" id="KW-0732">Signal</keyword>
<evidence type="ECO:0000313" key="6">
    <source>
        <dbReference type="EMBL" id="NDW04743.1"/>
    </source>
</evidence>
<proteinExistence type="inferred from homology"/>
<dbReference type="InterPro" id="IPR000914">
    <property type="entry name" value="SBP_5_dom"/>
</dbReference>
<feature type="chain" id="PRO_5026848148" evidence="4">
    <location>
        <begin position="25"/>
        <end position="530"/>
    </location>
</feature>
<evidence type="ECO:0000256" key="4">
    <source>
        <dbReference type="SAM" id="SignalP"/>
    </source>
</evidence>
<sequence>MTALFLRAFALVVAVLAAAPSAGAKTLVFCSEGKPETLSPSHAASSVAMDAIRPVFDTLVAFAPGTTDVVPALAESWTISPDGRDYTFRLRPGVAFHSNKDFAPTRPMNAEDVVFSFERQLPGSAAAGKFGGADYAEFRGIRLTQIVERVEAIDERTVRFRLKRPDAPFLADLAMPINAVQSFEYAFRMRQQGTPERFDRRPVGTGPFRLADHGDIAIRYQAFDGHWRGRPKIDTLVFSFTPTASSRLQKLKSGECHVAASPDPVDAAAIETDPRLRLSATPGLTIGYLAVNTNRKPFDDVRVRRAINMAIDREAILSAIYPGTASLAAGPLPATSWASDGTIEPYRYDPPEARRLLLEAGVTSGLKIDLWYPPDSRTYNPDAKRMAHMIAVDLEPLGIMVEENSAPWQSYWRKLMDGETTLALAGWIGDNGDPDDFMETLLSCSAAERGTNIARWCDQRYDRLVGEASRTTDRKRRAALYAEAQRIFHDAAPWVPIASAKMLSATRAEVKNFVTSPLGFHDFAAVDLAE</sequence>
<dbReference type="PANTHER" id="PTHR30290:SF38">
    <property type="entry name" value="D,D-DIPEPTIDE-BINDING PERIPLASMIC PROTEIN DDPA-RELATED"/>
    <property type="match status" value="1"/>
</dbReference>
<dbReference type="Pfam" id="PF00496">
    <property type="entry name" value="SBP_bac_5"/>
    <property type="match status" value="1"/>
</dbReference>
<dbReference type="SUPFAM" id="SSF53850">
    <property type="entry name" value="Periplasmic binding protein-like II"/>
    <property type="match status" value="1"/>
</dbReference>
<dbReference type="InterPro" id="IPR030678">
    <property type="entry name" value="Peptide/Ni-bd"/>
</dbReference>
<dbReference type="PANTHER" id="PTHR30290">
    <property type="entry name" value="PERIPLASMIC BINDING COMPONENT OF ABC TRANSPORTER"/>
    <property type="match status" value="1"/>
</dbReference>
<comment type="similarity">
    <text evidence="2">Belongs to the bacterial solute-binding protein 5 family.</text>
</comment>
<dbReference type="Gene3D" id="3.10.105.10">
    <property type="entry name" value="Dipeptide-binding Protein, Domain 3"/>
    <property type="match status" value="1"/>
</dbReference>
<dbReference type="AlphaFoldDB" id="A0A6N9T060"/>
<evidence type="ECO:0000259" key="5">
    <source>
        <dbReference type="Pfam" id="PF00496"/>
    </source>
</evidence>
<feature type="domain" description="Solute-binding protein family 5" evidence="5">
    <location>
        <begin position="69"/>
        <end position="446"/>
    </location>
</feature>
<dbReference type="GO" id="GO:0030288">
    <property type="term" value="C:outer membrane-bounded periplasmic space"/>
    <property type="evidence" value="ECO:0007669"/>
    <property type="project" value="UniProtKB-ARBA"/>
</dbReference>
<evidence type="ECO:0000256" key="1">
    <source>
        <dbReference type="ARBA" id="ARBA00004418"/>
    </source>
</evidence>
<dbReference type="EMBL" id="JAAAMG010000006">
    <property type="protein sequence ID" value="NDW04743.1"/>
    <property type="molecule type" value="Genomic_DNA"/>
</dbReference>
<dbReference type="RefSeq" id="WP_163462989.1">
    <property type="nucleotide sequence ID" value="NZ_JAAAMG010000006.1"/>
</dbReference>
<dbReference type="Gene3D" id="3.90.76.10">
    <property type="entry name" value="Dipeptide-binding Protein, Domain 1"/>
    <property type="match status" value="1"/>
</dbReference>
<dbReference type="GO" id="GO:1904680">
    <property type="term" value="F:peptide transmembrane transporter activity"/>
    <property type="evidence" value="ECO:0007669"/>
    <property type="project" value="TreeGrafter"/>
</dbReference>
<gene>
    <name evidence="6" type="ORF">GTK09_09905</name>
</gene>
<feature type="signal peptide" evidence="4">
    <location>
        <begin position="1"/>
        <end position="24"/>
    </location>
</feature>
<dbReference type="Proteomes" id="UP000469011">
    <property type="component" value="Unassembled WGS sequence"/>
</dbReference>
<organism evidence="6 7">
    <name type="scientific">Jiella pacifica</name>
    <dbReference type="NCBI Taxonomy" id="2696469"/>
    <lineage>
        <taxon>Bacteria</taxon>
        <taxon>Pseudomonadati</taxon>
        <taxon>Pseudomonadota</taxon>
        <taxon>Alphaproteobacteria</taxon>
        <taxon>Hyphomicrobiales</taxon>
        <taxon>Aurantimonadaceae</taxon>
        <taxon>Jiella</taxon>
    </lineage>
</organism>
<reference evidence="6 7" key="1">
    <citation type="submission" date="2020-01" db="EMBL/GenBank/DDBJ databases">
        <title>Jiella pacifica sp. nov.</title>
        <authorList>
            <person name="Xue Z."/>
            <person name="Zhu S."/>
            <person name="Chen J."/>
            <person name="Yang J."/>
        </authorList>
    </citation>
    <scope>NUCLEOTIDE SEQUENCE [LARGE SCALE GENOMIC DNA]</scope>
    <source>
        <strain evidence="6 7">40Bstr34</strain>
    </source>
</reference>
<protein>
    <submittedName>
        <fullName evidence="6">ABC transporter substrate-binding protein</fullName>
    </submittedName>
</protein>
<name>A0A6N9T060_9HYPH</name>
<dbReference type="InterPro" id="IPR039424">
    <property type="entry name" value="SBP_5"/>
</dbReference>
<evidence type="ECO:0000256" key="3">
    <source>
        <dbReference type="ARBA" id="ARBA00022729"/>
    </source>
</evidence>
<evidence type="ECO:0000256" key="2">
    <source>
        <dbReference type="ARBA" id="ARBA00005695"/>
    </source>
</evidence>
<dbReference type="Gene3D" id="3.40.190.10">
    <property type="entry name" value="Periplasmic binding protein-like II"/>
    <property type="match status" value="1"/>
</dbReference>
<dbReference type="PIRSF" id="PIRSF002741">
    <property type="entry name" value="MppA"/>
    <property type="match status" value="1"/>
</dbReference>
<keyword evidence="7" id="KW-1185">Reference proteome</keyword>
<evidence type="ECO:0000313" key="7">
    <source>
        <dbReference type="Proteomes" id="UP000469011"/>
    </source>
</evidence>
<dbReference type="CDD" id="cd08493">
    <property type="entry name" value="PBP2_DppA_like"/>
    <property type="match status" value="1"/>
</dbReference>
<dbReference type="GO" id="GO:0043190">
    <property type="term" value="C:ATP-binding cassette (ABC) transporter complex"/>
    <property type="evidence" value="ECO:0007669"/>
    <property type="project" value="InterPro"/>
</dbReference>
<comment type="caution">
    <text evidence="6">The sequence shown here is derived from an EMBL/GenBank/DDBJ whole genome shotgun (WGS) entry which is preliminary data.</text>
</comment>
<accession>A0A6N9T060</accession>
<comment type="subcellular location">
    <subcellularLocation>
        <location evidence="1">Periplasm</location>
    </subcellularLocation>
</comment>
<dbReference type="GO" id="GO:0015833">
    <property type="term" value="P:peptide transport"/>
    <property type="evidence" value="ECO:0007669"/>
    <property type="project" value="TreeGrafter"/>
</dbReference>